<evidence type="ECO:0000313" key="2">
    <source>
        <dbReference type="EMBL" id="CAB4009448.1"/>
    </source>
</evidence>
<dbReference type="GO" id="GO:0016787">
    <property type="term" value="F:hydrolase activity"/>
    <property type="evidence" value="ECO:0007669"/>
    <property type="project" value="InterPro"/>
</dbReference>
<reference evidence="2" key="1">
    <citation type="submission" date="2020-04" db="EMBL/GenBank/DDBJ databases">
        <authorList>
            <person name="Alioto T."/>
            <person name="Alioto T."/>
            <person name="Gomez Garrido J."/>
        </authorList>
    </citation>
    <scope>NUCLEOTIDE SEQUENCE</scope>
    <source>
        <strain evidence="2">A484AB</strain>
    </source>
</reference>
<protein>
    <submittedName>
        <fullName evidence="2">Isoaspartyl peptidase L-asparaginase-like</fullName>
    </submittedName>
</protein>
<dbReference type="InterPro" id="IPR029055">
    <property type="entry name" value="Ntn_hydrolases_N"/>
</dbReference>
<dbReference type="PANTHER" id="PTHR10188:SF43">
    <property type="entry name" value="ASPARAGINASE (EUROFUNG)"/>
    <property type="match status" value="1"/>
</dbReference>
<comment type="caution">
    <text evidence="2">The sequence shown here is derived from an EMBL/GenBank/DDBJ whole genome shotgun (WGS) entry which is preliminary data.</text>
</comment>
<organism evidence="2 3">
    <name type="scientific">Paramuricea clavata</name>
    <name type="common">Red gorgonian</name>
    <name type="synonym">Violescent sea-whip</name>
    <dbReference type="NCBI Taxonomy" id="317549"/>
    <lineage>
        <taxon>Eukaryota</taxon>
        <taxon>Metazoa</taxon>
        <taxon>Cnidaria</taxon>
        <taxon>Anthozoa</taxon>
        <taxon>Octocorallia</taxon>
        <taxon>Malacalcyonacea</taxon>
        <taxon>Plexauridae</taxon>
        <taxon>Paramuricea</taxon>
    </lineage>
</organism>
<dbReference type="PANTHER" id="PTHR10188">
    <property type="entry name" value="L-ASPARAGINASE"/>
    <property type="match status" value="1"/>
</dbReference>
<evidence type="ECO:0000256" key="1">
    <source>
        <dbReference type="ARBA" id="ARBA00010872"/>
    </source>
</evidence>
<dbReference type="GO" id="GO:0005737">
    <property type="term" value="C:cytoplasm"/>
    <property type="evidence" value="ECO:0007669"/>
    <property type="project" value="TreeGrafter"/>
</dbReference>
<keyword evidence="3" id="KW-1185">Reference proteome</keyword>
<dbReference type="SUPFAM" id="SSF56235">
    <property type="entry name" value="N-terminal nucleophile aminohydrolases (Ntn hydrolases)"/>
    <property type="match status" value="1"/>
</dbReference>
<dbReference type="OrthoDB" id="77601at2759"/>
<sequence length="251" mass="27791">MAENPTAKPELEPTTGQGTEERRETRISPRIIVQSGAYYILLFGERYREQILDELSQAAQNGYDLLTEGRTAVDAVEEAVRLLEDSKYFNAGHGSLLNNEGEVECDAMIMDGHTMETGAVMGARHFSNPVSLSRKIMEESYHCALSGEGALRFAERIGYPICDPKDLIEEEIKKRSSDLNLTYKRYSDIIKCYILGEALPDNPENNESEQPPTSSDAALRVRDTFDTVSAVALDSNGHFACATSTGNIEIK</sequence>
<comment type="similarity">
    <text evidence="1">Belongs to the Ntn-hydrolase family.</text>
</comment>
<dbReference type="Pfam" id="PF01112">
    <property type="entry name" value="Asparaginase_2"/>
    <property type="match status" value="1"/>
</dbReference>
<name>A0A7D9IJU5_PARCT</name>
<gene>
    <name evidence="2" type="ORF">PACLA_8A052441</name>
</gene>
<evidence type="ECO:0000313" key="3">
    <source>
        <dbReference type="Proteomes" id="UP001152795"/>
    </source>
</evidence>
<dbReference type="InterPro" id="IPR000246">
    <property type="entry name" value="Peptidase_T2"/>
</dbReference>
<accession>A0A7D9IJU5</accession>
<proteinExistence type="inferred from homology"/>
<dbReference type="Proteomes" id="UP001152795">
    <property type="component" value="Unassembled WGS sequence"/>
</dbReference>
<dbReference type="AlphaFoldDB" id="A0A7D9IJU5"/>
<dbReference type="EMBL" id="CACRXK020006455">
    <property type="protein sequence ID" value="CAB4009448.1"/>
    <property type="molecule type" value="Genomic_DNA"/>
</dbReference>